<protein>
    <submittedName>
        <fullName evidence="1">Uncharacterized protein</fullName>
    </submittedName>
</protein>
<reference evidence="1 2" key="1">
    <citation type="journal article" date="2022" name="Nat. Plants">
        <title>Genomes of leafy and leafless Platanthera orchids illuminate the evolution of mycoheterotrophy.</title>
        <authorList>
            <person name="Li M.H."/>
            <person name="Liu K.W."/>
            <person name="Li Z."/>
            <person name="Lu H.C."/>
            <person name="Ye Q.L."/>
            <person name="Zhang D."/>
            <person name="Wang J.Y."/>
            <person name="Li Y.F."/>
            <person name="Zhong Z.M."/>
            <person name="Liu X."/>
            <person name="Yu X."/>
            <person name="Liu D.K."/>
            <person name="Tu X.D."/>
            <person name="Liu B."/>
            <person name="Hao Y."/>
            <person name="Liao X.Y."/>
            <person name="Jiang Y.T."/>
            <person name="Sun W.H."/>
            <person name="Chen J."/>
            <person name="Chen Y.Q."/>
            <person name="Ai Y."/>
            <person name="Zhai J.W."/>
            <person name="Wu S.S."/>
            <person name="Zhou Z."/>
            <person name="Hsiao Y.Y."/>
            <person name="Wu W.L."/>
            <person name="Chen Y.Y."/>
            <person name="Lin Y.F."/>
            <person name="Hsu J.L."/>
            <person name="Li C.Y."/>
            <person name="Wang Z.W."/>
            <person name="Zhao X."/>
            <person name="Zhong W.Y."/>
            <person name="Ma X.K."/>
            <person name="Ma L."/>
            <person name="Huang J."/>
            <person name="Chen G.Z."/>
            <person name="Huang M.Z."/>
            <person name="Huang L."/>
            <person name="Peng D.H."/>
            <person name="Luo Y.B."/>
            <person name="Zou S.Q."/>
            <person name="Chen S.P."/>
            <person name="Lan S."/>
            <person name="Tsai W.C."/>
            <person name="Van de Peer Y."/>
            <person name="Liu Z.J."/>
        </authorList>
    </citation>
    <scope>NUCLEOTIDE SEQUENCE [LARGE SCALE GENOMIC DNA]</scope>
    <source>
        <strain evidence="1">Lor288</strain>
    </source>
</reference>
<comment type="caution">
    <text evidence="1">The sequence shown here is derived from an EMBL/GenBank/DDBJ whole genome shotgun (WGS) entry which is preliminary data.</text>
</comment>
<organism evidence="1 2">
    <name type="scientific">Platanthera guangdongensis</name>
    <dbReference type="NCBI Taxonomy" id="2320717"/>
    <lineage>
        <taxon>Eukaryota</taxon>
        <taxon>Viridiplantae</taxon>
        <taxon>Streptophyta</taxon>
        <taxon>Embryophyta</taxon>
        <taxon>Tracheophyta</taxon>
        <taxon>Spermatophyta</taxon>
        <taxon>Magnoliopsida</taxon>
        <taxon>Liliopsida</taxon>
        <taxon>Asparagales</taxon>
        <taxon>Orchidaceae</taxon>
        <taxon>Orchidoideae</taxon>
        <taxon>Orchideae</taxon>
        <taxon>Orchidinae</taxon>
        <taxon>Platanthera</taxon>
    </lineage>
</organism>
<dbReference type="Pfam" id="PF14929">
    <property type="entry name" value="TAF1_subA"/>
    <property type="match status" value="1"/>
</dbReference>
<dbReference type="PANTHER" id="PTHR36720:SF1">
    <property type="entry name" value="TAF RNA POLYMERASE I SUBUNIT A"/>
    <property type="match status" value="1"/>
</dbReference>
<sequence>MEQRIEDYIDDNQSQASLKLPFEDEGEELKIRETKFIADEGAAGPKLCLRSIDSSRLPRRNKSSTIHINHRRLDNLLDRLTAAHRWREASGVLSLLFAGNPRSYSPTEDRKYVRIAMEIQKRFCRKGNYHNLIKSTFEIWSSKLSWYKKGNMKWRLLHLELALFYISQEKFDDAKHNTRLLVSDEVSEPFVNLIHGLILYQLWYAELPEEMQIKGFNAHSSSDAFTTPVVDGCLETEMGESSNGHDAVDIENTKVSSQHSSESSFGNNGKLKEGKNYVRRKISGDIGQCLKDEGGFLKNLDNFSNTSIYFASGSYGTTQLIEMLATHLDNVDGKSIVWEEFASCFLKLRTVTLIEDRISGNVGVATVNLHRNIFPATFRQKEKAEKLGGSVLDGGHHAISARVLASLRSEPVNVCSCSSRLPVLPISLVLTMNM</sequence>
<dbReference type="Proteomes" id="UP001412067">
    <property type="component" value="Unassembled WGS sequence"/>
</dbReference>
<dbReference type="EMBL" id="JBBWWR010000013">
    <property type="protein sequence ID" value="KAK8955526.1"/>
    <property type="molecule type" value="Genomic_DNA"/>
</dbReference>
<dbReference type="InterPro" id="IPR039495">
    <property type="entry name" value="TAF1A"/>
</dbReference>
<gene>
    <name evidence="1" type="ORF">KSP40_PGU006930</name>
</gene>
<evidence type="ECO:0000313" key="1">
    <source>
        <dbReference type="EMBL" id="KAK8955526.1"/>
    </source>
</evidence>
<accession>A0ABR2M0I4</accession>
<evidence type="ECO:0000313" key="2">
    <source>
        <dbReference type="Proteomes" id="UP001412067"/>
    </source>
</evidence>
<name>A0ABR2M0I4_9ASPA</name>
<proteinExistence type="predicted"/>
<keyword evidence="2" id="KW-1185">Reference proteome</keyword>
<dbReference type="PANTHER" id="PTHR36720">
    <property type="entry name" value="TAF RNA POLYMERASE I SUBUNIT A"/>
    <property type="match status" value="1"/>
</dbReference>